<proteinExistence type="predicted"/>
<dbReference type="AlphaFoldDB" id="A0A1I7Y597"/>
<dbReference type="Proteomes" id="UP000095287">
    <property type="component" value="Unplaced"/>
</dbReference>
<evidence type="ECO:0000313" key="2">
    <source>
        <dbReference type="WBParaSite" id="L893_g1288.t1"/>
    </source>
</evidence>
<accession>A0A1I7Y597</accession>
<protein>
    <submittedName>
        <fullName evidence="2">Uncharacterized protein</fullName>
    </submittedName>
</protein>
<evidence type="ECO:0000313" key="1">
    <source>
        <dbReference type="Proteomes" id="UP000095287"/>
    </source>
</evidence>
<name>A0A1I7Y597_9BILA</name>
<keyword evidence="1" id="KW-1185">Reference proteome</keyword>
<sequence>MERERNFAARGAKKTLEVVFATIYNLHSTIPNFDCFSLSCEEGFAREPVTSATSTIRVWARLREIETHIDRSACSLGVAGRWTDGRSPLTR</sequence>
<organism evidence="1 2">
    <name type="scientific">Steinernema glaseri</name>
    <dbReference type="NCBI Taxonomy" id="37863"/>
    <lineage>
        <taxon>Eukaryota</taxon>
        <taxon>Metazoa</taxon>
        <taxon>Ecdysozoa</taxon>
        <taxon>Nematoda</taxon>
        <taxon>Chromadorea</taxon>
        <taxon>Rhabditida</taxon>
        <taxon>Tylenchina</taxon>
        <taxon>Panagrolaimomorpha</taxon>
        <taxon>Strongyloidoidea</taxon>
        <taxon>Steinernematidae</taxon>
        <taxon>Steinernema</taxon>
    </lineage>
</organism>
<reference evidence="2" key="1">
    <citation type="submission" date="2016-11" db="UniProtKB">
        <authorList>
            <consortium name="WormBaseParasite"/>
        </authorList>
    </citation>
    <scope>IDENTIFICATION</scope>
</reference>
<dbReference type="WBParaSite" id="L893_g1288.t1">
    <property type="protein sequence ID" value="L893_g1288.t1"/>
    <property type="gene ID" value="L893_g1288"/>
</dbReference>